<accession>A0ACD3A287</accession>
<proteinExistence type="predicted"/>
<evidence type="ECO:0000313" key="2">
    <source>
        <dbReference type="Proteomes" id="UP000308600"/>
    </source>
</evidence>
<protein>
    <submittedName>
        <fullName evidence="1">Uncharacterized protein</fullName>
    </submittedName>
</protein>
<gene>
    <name evidence="1" type="ORF">BDN72DRAFT_943116</name>
</gene>
<evidence type="ECO:0000313" key="1">
    <source>
        <dbReference type="EMBL" id="TFK59822.1"/>
    </source>
</evidence>
<dbReference type="Proteomes" id="UP000308600">
    <property type="component" value="Unassembled WGS sequence"/>
</dbReference>
<reference evidence="1 2" key="1">
    <citation type="journal article" date="2019" name="Nat. Ecol. Evol.">
        <title>Megaphylogeny resolves global patterns of mushroom evolution.</title>
        <authorList>
            <person name="Varga T."/>
            <person name="Krizsan K."/>
            <person name="Foldi C."/>
            <person name="Dima B."/>
            <person name="Sanchez-Garcia M."/>
            <person name="Sanchez-Ramirez S."/>
            <person name="Szollosi G.J."/>
            <person name="Szarkandi J.G."/>
            <person name="Papp V."/>
            <person name="Albert L."/>
            <person name="Andreopoulos W."/>
            <person name="Angelini C."/>
            <person name="Antonin V."/>
            <person name="Barry K.W."/>
            <person name="Bougher N.L."/>
            <person name="Buchanan P."/>
            <person name="Buyck B."/>
            <person name="Bense V."/>
            <person name="Catcheside P."/>
            <person name="Chovatia M."/>
            <person name="Cooper J."/>
            <person name="Damon W."/>
            <person name="Desjardin D."/>
            <person name="Finy P."/>
            <person name="Geml J."/>
            <person name="Haridas S."/>
            <person name="Hughes K."/>
            <person name="Justo A."/>
            <person name="Karasinski D."/>
            <person name="Kautmanova I."/>
            <person name="Kiss B."/>
            <person name="Kocsube S."/>
            <person name="Kotiranta H."/>
            <person name="LaButti K.M."/>
            <person name="Lechner B.E."/>
            <person name="Liimatainen K."/>
            <person name="Lipzen A."/>
            <person name="Lukacs Z."/>
            <person name="Mihaltcheva S."/>
            <person name="Morgado L.N."/>
            <person name="Niskanen T."/>
            <person name="Noordeloos M.E."/>
            <person name="Ohm R.A."/>
            <person name="Ortiz-Santana B."/>
            <person name="Ovrebo C."/>
            <person name="Racz N."/>
            <person name="Riley R."/>
            <person name="Savchenko A."/>
            <person name="Shiryaev A."/>
            <person name="Soop K."/>
            <person name="Spirin V."/>
            <person name="Szebenyi C."/>
            <person name="Tomsovsky M."/>
            <person name="Tulloss R.E."/>
            <person name="Uehling J."/>
            <person name="Grigoriev I.V."/>
            <person name="Vagvolgyi C."/>
            <person name="Papp T."/>
            <person name="Martin F.M."/>
            <person name="Miettinen O."/>
            <person name="Hibbett D.S."/>
            <person name="Nagy L.G."/>
        </authorList>
    </citation>
    <scope>NUCLEOTIDE SEQUENCE [LARGE SCALE GENOMIC DNA]</scope>
    <source>
        <strain evidence="1 2">NL-1719</strain>
    </source>
</reference>
<keyword evidence="2" id="KW-1185">Reference proteome</keyword>
<dbReference type="EMBL" id="ML208886">
    <property type="protein sequence ID" value="TFK59822.1"/>
    <property type="molecule type" value="Genomic_DNA"/>
</dbReference>
<sequence length="1088" mass="124788">MTTSTDNVNLEAENRPASDVDHSPSDEDPDDTYLRWKNGQKPQHILGRPPPKLSKLKSLVGLRHPWDIKFDDYVNGPTLSALDPIPDTIKHLGDTNVMYIAGRVMQSSWTTYVDYGWRLEPDFAQSFYLTPPDLVKEHLIPVGLPTPPTVYPPENETGRRGEEVRKPDGIEMGAREMIEEGNREGTNAHFLTGKTQDDKYIFVNLQRDAVTPPKILKSCDIDSLIWVGRRPKFRKSISVYQTPNIRDRPPIWKNNHIYVDILVPPSDQDRINGGLRTEWWAQSFPLSRIPHLLFATMERVDLLLFHPRLTHRQPYTNYWAKSIPFDIQYNFWTRVVIPTIKKVTASDLEPYVGLSRENIMLKVRRKGKGGDMPAYPFSPEVFDALIEGMTQLVEDDPALDLYGSMFFVVQLKGSKGFSKVAQPLDENLGETLGSALDRFRDEFDGLDWEYMENRSNGELVCDVGLTFTPVSDEPLVGLWRLDSTKASYQAGGYLQGNTHNLNTLHLYGGVQAEMSKERRLRTHISFRQSYNLAYEVIRQKDNSRDLFSTEDLYNGAQRVTKDINGIEKVYKQEASTRTYGVREEIRLGGLALGEMMNVIDDAVEELLASQPILWISSRTWFEFLNRRMTQIKETQDLINVRQPKNHAVLTGVLACLIQSIFFTPERLPTVVRRTLRELNFDASQQRFGMFFLHDWNPKRKGFLKLDIQDDASVFQELGITKKKSRNSNFHLTFPEEWSPAEFPLGPRPSWQELQSGLETEPWKVVNDWTWPEELDAYLSSPEDSVQGMASSLFTRFTTHVWFLLNKDYKTKEVTSLVRDLKVAMEWWSVKSVLGRVNADLRALNSGINGLIPGPKQQSFKERRKLYFFLKDKDDEPTPPGWRGVCNEPAYNYTYREMMKTLNEEDQMLFNGCLEELLGVCQCLPTGQRSGKEGRLWEVKDMRVRLYCNPIYYRIKSIGIGEGLVKRTRQPAGQRPLTSLQLGLFNLDGIDERVLMKSLRIQKMAQKALLNRKSGSTKNYRKPPKGVKGKTEVEGAIVGMEEGGSDEDLGVLLDVEMQDDVGNVVAKELKVKIGEDFDDGYEEDDEYYE</sequence>
<organism evidence="1 2">
    <name type="scientific">Pluteus cervinus</name>
    <dbReference type="NCBI Taxonomy" id="181527"/>
    <lineage>
        <taxon>Eukaryota</taxon>
        <taxon>Fungi</taxon>
        <taxon>Dikarya</taxon>
        <taxon>Basidiomycota</taxon>
        <taxon>Agaricomycotina</taxon>
        <taxon>Agaricomycetes</taxon>
        <taxon>Agaricomycetidae</taxon>
        <taxon>Agaricales</taxon>
        <taxon>Pluteineae</taxon>
        <taxon>Pluteaceae</taxon>
        <taxon>Pluteus</taxon>
    </lineage>
</organism>
<name>A0ACD3A287_9AGAR</name>